<evidence type="ECO:0000313" key="2">
    <source>
        <dbReference type="EMBL" id="WNR42833.1"/>
    </source>
</evidence>
<dbReference type="PANTHER" id="PTHR43649:SF11">
    <property type="entry name" value="ABC TRANSPORTER SUBSTRATE-BINDING PROTEIN YESO-RELATED"/>
    <property type="match status" value="1"/>
</dbReference>
<dbReference type="AlphaFoldDB" id="A0AA96LKQ7"/>
<dbReference type="Pfam" id="PF01547">
    <property type="entry name" value="SBP_bac_1"/>
    <property type="match status" value="1"/>
</dbReference>
<gene>
    <name evidence="2" type="ORF">MJB10_17120</name>
</gene>
<dbReference type="SUPFAM" id="SSF53850">
    <property type="entry name" value="Periplasmic binding protein-like II"/>
    <property type="match status" value="1"/>
</dbReference>
<protein>
    <submittedName>
        <fullName evidence="2">Extracellular solute-binding protein</fullName>
    </submittedName>
</protein>
<dbReference type="RefSeq" id="WP_314796606.1">
    <property type="nucleotide sequence ID" value="NZ_CP130319.1"/>
</dbReference>
<dbReference type="EMBL" id="CP130319">
    <property type="protein sequence ID" value="WNR42833.1"/>
    <property type="molecule type" value="Genomic_DNA"/>
</dbReference>
<evidence type="ECO:0000256" key="1">
    <source>
        <dbReference type="SAM" id="SignalP"/>
    </source>
</evidence>
<sequence>MRPWVKASALVMASALTLGTAACGVKEEAKSTTPATSTNTPSATAEAKAVKLRIMWWGSQARHDVTLKALEAYTKKHPNVTFEPEYQGFDGYLDKISTQAAARNTADIFQMDAAWFNDWASNNRLADLSTINTKDVDKALLDSGKYKDKVYAVPLGNNALGMIYNKAVFDKVGAKAPATWDELFQLALDIKPKLAKDQYLIKDLSEDITMYTNYQIAEGKGNPKPAAGNFNFDKDTWIKWMSKFQELRKAGAIAPPDVTVSDKAFDAKQDLLGQEKVLIKQSHAAEFGGFNSLKPGNFALAPLPKGKEASGWLKASMYWSVSPDSKSQEEAKKFIDWFINDKEAADILGTSRGVPVAKTIVDYLQPKFNDVDKAGITLINDVAKSGAKAYDPGPGTKGGWAKFATGKEYDNLAQQVMFDKLTPQQAWEEVAKLGKDIQPAK</sequence>
<feature type="signal peptide" evidence="1">
    <location>
        <begin position="1"/>
        <end position="22"/>
    </location>
</feature>
<reference evidence="2" key="1">
    <citation type="submission" date="2022-02" db="EMBL/GenBank/DDBJ databases">
        <title>Paenibacillus sp. MBLB1832 Whole Genome Shotgun Sequencing.</title>
        <authorList>
            <person name="Hwang C.Y."/>
            <person name="Cho E.-S."/>
            <person name="Seo M.-J."/>
        </authorList>
    </citation>
    <scope>NUCLEOTIDE SEQUENCE</scope>
    <source>
        <strain evidence="2">MBLB1832</strain>
    </source>
</reference>
<accession>A0AA96LKQ7</accession>
<dbReference type="Gene3D" id="3.40.190.10">
    <property type="entry name" value="Periplasmic binding protein-like II"/>
    <property type="match status" value="2"/>
</dbReference>
<dbReference type="InterPro" id="IPR050490">
    <property type="entry name" value="Bact_solute-bd_prot1"/>
</dbReference>
<keyword evidence="1" id="KW-0732">Signal</keyword>
<dbReference type="PANTHER" id="PTHR43649">
    <property type="entry name" value="ARABINOSE-BINDING PROTEIN-RELATED"/>
    <property type="match status" value="1"/>
</dbReference>
<dbReference type="Proteomes" id="UP001304650">
    <property type="component" value="Chromosome"/>
</dbReference>
<organism evidence="2 3">
    <name type="scientific">Paenibacillus roseopurpureus</name>
    <dbReference type="NCBI Taxonomy" id="2918901"/>
    <lineage>
        <taxon>Bacteria</taxon>
        <taxon>Bacillati</taxon>
        <taxon>Bacillota</taxon>
        <taxon>Bacilli</taxon>
        <taxon>Bacillales</taxon>
        <taxon>Paenibacillaceae</taxon>
        <taxon>Paenibacillus</taxon>
    </lineage>
</organism>
<dbReference type="KEGG" id="proo:MJB10_17120"/>
<keyword evidence="3" id="KW-1185">Reference proteome</keyword>
<feature type="chain" id="PRO_5041708813" evidence="1">
    <location>
        <begin position="23"/>
        <end position="441"/>
    </location>
</feature>
<dbReference type="InterPro" id="IPR006059">
    <property type="entry name" value="SBP"/>
</dbReference>
<proteinExistence type="predicted"/>
<dbReference type="PROSITE" id="PS51257">
    <property type="entry name" value="PROKAR_LIPOPROTEIN"/>
    <property type="match status" value="1"/>
</dbReference>
<evidence type="ECO:0000313" key="3">
    <source>
        <dbReference type="Proteomes" id="UP001304650"/>
    </source>
</evidence>
<name>A0AA96LKQ7_9BACL</name>